<protein>
    <submittedName>
        <fullName evidence="1">Uncharacterized protein</fullName>
    </submittedName>
</protein>
<sequence>MENYHGDNYYYVVNELNYDDAVACCKKNGYEPLVGKDLQKIDLEEIGKEGMKYMDAIMVFSYKKFWSLKRSYTQTRRGKREAFGGLVGGLVGGGRRQKSAPPPRVYKYTVTECFAAEQFYTENKKEDCKNQNYMACFEKVKKNIIK</sequence>
<name>A0A5N5SQG7_9CRUS</name>
<keyword evidence="2" id="KW-1185">Reference proteome</keyword>
<accession>A0A5N5SQG7</accession>
<dbReference type="EMBL" id="SEYY01022013">
    <property type="protein sequence ID" value="KAB7495879.1"/>
    <property type="molecule type" value="Genomic_DNA"/>
</dbReference>
<reference evidence="1 2" key="1">
    <citation type="journal article" date="2019" name="PLoS Biol.">
        <title>Sex chromosomes control vertical transmission of feminizing Wolbachia symbionts in an isopod.</title>
        <authorList>
            <person name="Becking T."/>
            <person name="Chebbi M.A."/>
            <person name="Giraud I."/>
            <person name="Moumen B."/>
            <person name="Laverre T."/>
            <person name="Caubet Y."/>
            <person name="Peccoud J."/>
            <person name="Gilbert C."/>
            <person name="Cordaux R."/>
        </authorList>
    </citation>
    <scope>NUCLEOTIDE SEQUENCE [LARGE SCALE GENOMIC DNA]</scope>
    <source>
        <strain evidence="1">ANa2</strain>
        <tissue evidence="1">Whole body excluding digestive tract and cuticle</tissue>
    </source>
</reference>
<organism evidence="1 2">
    <name type="scientific">Armadillidium nasatum</name>
    <dbReference type="NCBI Taxonomy" id="96803"/>
    <lineage>
        <taxon>Eukaryota</taxon>
        <taxon>Metazoa</taxon>
        <taxon>Ecdysozoa</taxon>
        <taxon>Arthropoda</taxon>
        <taxon>Crustacea</taxon>
        <taxon>Multicrustacea</taxon>
        <taxon>Malacostraca</taxon>
        <taxon>Eumalacostraca</taxon>
        <taxon>Peracarida</taxon>
        <taxon>Isopoda</taxon>
        <taxon>Oniscidea</taxon>
        <taxon>Crinocheta</taxon>
        <taxon>Armadillidiidae</taxon>
        <taxon>Armadillidium</taxon>
    </lineage>
</organism>
<comment type="caution">
    <text evidence="1">The sequence shown here is derived from an EMBL/GenBank/DDBJ whole genome shotgun (WGS) entry which is preliminary data.</text>
</comment>
<dbReference type="Proteomes" id="UP000326759">
    <property type="component" value="Unassembled WGS sequence"/>
</dbReference>
<gene>
    <name evidence="1" type="ORF">Anas_06145</name>
</gene>
<dbReference type="AlphaFoldDB" id="A0A5N5SQG7"/>
<evidence type="ECO:0000313" key="2">
    <source>
        <dbReference type="Proteomes" id="UP000326759"/>
    </source>
</evidence>
<evidence type="ECO:0000313" key="1">
    <source>
        <dbReference type="EMBL" id="KAB7495879.1"/>
    </source>
</evidence>
<proteinExistence type="predicted"/>